<reference evidence="1" key="1">
    <citation type="journal article" date="2023" name="Plant J.">
        <title>Genome sequences and population genomics provide insights into the demographic history, inbreeding, and mutation load of two 'living fossil' tree species of Dipteronia.</title>
        <authorList>
            <person name="Feng Y."/>
            <person name="Comes H.P."/>
            <person name="Chen J."/>
            <person name="Zhu S."/>
            <person name="Lu R."/>
            <person name="Zhang X."/>
            <person name="Li P."/>
            <person name="Qiu J."/>
            <person name="Olsen K.M."/>
            <person name="Qiu Y."/>
        </authorList>
    </citation>
    <scope>NUCLEOTIDE SEQUENCE</scope>
    <source>
        <strain evidence="1">KIB01</strain>
    </source>
</reference>
<dbReference type="AlphaFoldDB" id="A0AAD9WQL3"/>
<proteinExistence type="predicted"/>
<evidence type="ECO:0008006" key="3">
    <source>
        <dbReference type="Google" id="ProtNLM"/>
    </source>
</evidence>
<accession>A0AAD9WQL3</accession>
<protein>
    <recommendedName>
        <fullName evidence="3">CCHC-type domain-containing protein</fullName>
    </recommendedName>
</protein>
<organism evidence="1 2">
    <name type="scientific">Dipteronia dyeriana</name>
    <dbReference type="NCBI Taxonomy" id="168575"/>
    <lineage>
        <taxon>Eukaryota</taxon>
        <taxon>Viridiplantae</taxon>
        <taxon>Streptophyta</taxon>
        <taxon>Embryophyta</taxon>
        <taxon>Tracheophyta</taxon>
        <taxon>Spermatophyta</taxon>
        <taxon>Magnoliopsida</taxon>
        <taxon>eudicotyledons</taxon>
        <taxon>Gunneridae</taxon>
        <taxon>Pentapetalae</taxon>
        <taxon>rosids</taxon>
        <taxon>malvids</taxon>
        <taxon>Sapindales</taxon>
        <taxon>Sapindaceae</taxon>
        <taxon>Hippocastanoideae</taxon>
        <taxon>Acereae</taxon>
        <taxon>Dipteronia</taxon>
    </lineage>
</organism>
<keyword evidence="2" id="KW-1185">Reference proteome</keyword>
<dbReference type="Proteomes" id="UP001280121">
    <property type="component" value="Unassembled WGS sequence"/>
</dbReference>
<evidence type="ECO:0000313" key="2">
    <source>
        <dbReference type="Proteomes" id="UP001280121"/>
    </source>
</evidence>
<dbReference type="EMBL" id="JANJYI010000008">
    <property type="protein sequence ID" value="KAK2638778.1"/>
    <property type="molecule type" value="Genomic_DNA"/>
</dbReference>
<evidence type="ECO:0000313" key="1">
    <source>
        <dbReference type="EMBL" id="KAK2638778.1"/>
    </source>
</evidence>
<name>A0AAD9WQL3_9ROSI</name>
<comment type="caution">
    <text evidence="1">The sequence shown here is derived from an EMBL/GenBank/DDBJ whole genome shotgun (WGS) entry which is preliminary data.</text>
</comment>
<gene>
    <name evidence="1" type="ORF">Ddye_026573</name>
</gene>
<dbReference type="PANTHER" id="PTHR47481:SF10">
    <property type="entry name" value="COPIA-LIKE POLYPROTEIN_RETROTRANSPOSON"/>
    <property type="match status" value="1"/>
</dbReference>
<sequence length="234" mass="26364">MELASITDVVNSIRDVADSSLMKSSPLEIEFQLHHRLNRFNPNDVASGLCVQKLSLNLTLKLDHSNYIYRRTQVLTAIEAFDLECFVNGQKSALPNFITVRSARVFVNDKDMIISLLNGVGHEYDSVVTLISSQQSTMALEAARFLFLMHEQRIEHQNSVANISVTPPAQFASNRQNMSNNRRYNGNRGGFDYNNFRCNNRGKSRGGGRFGGRGNQRVYCQLCGRPGHVVLQCY</sequence>
<dbReference type="PANTHER" id="PTHR47481">
    <property type="match status" value="1"/>
</dbReference>